<sequence length="316" mass="33583">MVDEPETFPPGQPLTGGLDDLRAFCAVVELGTLTAAARLLGETKGGISRRVQRLETHLGARLLARTPRAVTPTEEGGRFYQSTRDALALLDDAAETARQTRQGLHGLIRLTAPVDFATQVLPPLLVRFQQRYPQVRLDLTGQDAPLDLTAHRLDLALRVSLGPLADLSYPGLLLGTVRLRLYAAPAYLDTRGKPLSPEDVTAQALILAGPLRAAARLTLIGAEGPHVIPVRPSILASDFTSALRFAEAGGGVAPLPQPIAADAVAAGRLVPVLPDWHLGDARLYALTQDGRDGPARVRALVAFLKEALALETGQSA</sequence>
<keyword evidence="7" id="KW-1185">Reference proteome</keyword>
<dbReference type="InterPro" id="IPR058163">
    <property type="entry name" value="LysR-type_TF_proteobact-type"/>
</dbReference>
<comment type="caution">
    <text evidence="6">The sequence shown here is derived from an EMBL/GenBank/DDBJ whole genome shotgun (WGS) entry which is preliminary data.</text>
</comment>
<feature type="domain" description="HTH lysR-type" evidence="5">
    <location>
        <begin position="18"/>
        <end position="73"/>
    </location>
</feature>
<dbReference type="InterPro" id="IPR000847">
    <property type="entry name" value="LysR_HTH_N"/>
</dbReference>
<dbReference type="SUPFAM" id="SSF46785">
    <property type="entry name" value="Winged helix' DNA-binding domain"/>
    <property type="match status" value="1"/>
</dbReference>
<dbReference type="PANTHER" id="PTHR30537">
    <property type="entry name" value="HTH-TYPE TRANSCRIPTIONAL REGULATOR"/>
    <property type="match status" value="1"/>
</dbReference>
<dbReference type="GO" id="GO:0003700">
    <property type="term" value="F:DNA-binding transcription factor activity"/>
    <property type="evidence" value="ECO:0007669"/>
    <property type="project" value="InterPro"/>
</dbReference>
<comment type="similarity">
    <text evidence="1">Belongs to the LysR transcriptional regulatory family.</text>
</comment>
<evidence type="ECO:0000256" key="2">
    <source>
        <dbReference type="ARBA" id="ARBA00023015"/>
    </source>
</evidence>
<organism evidence="6 7">
    <name type="scientific">Elstera cyanobacteriorum</name>
    <dbReference type="NCBI Taxonomy" id="2022747"/>
    <lineage>
        <taxon>Bacteria</taxon>
        <taxon>Pseudomonadati</taxon>
        <taxon>Pseudomonadota</taxon>
        <taxon>Alphaproteobacteria</taxon>
        <taxon>Rhodospirillales</taxon>
        <taxon>Rhodospirillaceae</taxon>
        <taxon>Elstera</taxon>
    </lineage>
</organism>
<dbReference type="PROSITE" id="PS50931">
    <property type="entry name" value="HTH_LYSR"/>
    <property type="match status" value="1"/>
</dbReference>
<dbReference type="Pfam" id="PF00126">
    <property type="entry name" value="HTH_1"/>
    <property type="match status" value="1"/>
</dbReference>
<name>A0A255XRU5_9PROT</name>
<evidence type="ECO:0000259" key="5">
    <source>
        <dbReference type="PROSITE" id="PS50931"/>
    </source>
</evidence>
<dbReference type="FunFam" id="1.10.10.10:FF:000001">
    <property type="entry name" value="LysR family transcriptional regulator"/>
    <property type="match status" value="1"/>
</dbReference>
<dbReference type="EMBL" id="NOXS01000030">
    <property type="protein sequence ID" value="OYQ19709.1"/>
    <property type="molecule type" value="Genomic_DNA"/>
</dbReference>
<evidence type="ECO:0000256" key="4">
    <source>
        <dbReference type="ARBA" id="ARBA00023163"/>
    </source>
</evidence>
<dbReference type="PANTHER" id="PTHR30537:SF5">
    <property type="entry name" value="HTH-TYPE TRANSCRIPTIONAL ACTIVATOR TTDR-RELATED"/>
    <property type="match status" value="1"/>
</dbReference>
<dbReference type="OrthoDB" id="9812435at2"/>
<keyword evidence="3" id="KW-0238">DNA-binding</keyword>
<dbReference type="CDD" id="cd08422">
    <property type="entry name" value="PBP2_CrgA_like"/>
    <property type="match status" value="1"/>
</dbReference>
<dbReference type="Pfam" id="PF03466">
    <property type="entry name" value="LysR_substrate"/>
    <property type="match status" value="1"/>
</dbReference>
<dbReference type="InterPro" id="IPR036388">
    <property type="entry name" value="WH-like_DNA-bd_sf"/>
</dbReference>
<dbReference type="GO" id="GO:0003677">
    <property type="term" value="F:DNA binding"/>
    <property type="evidence" value="ECO:0007669"/>
    <property type="project" value="UniProtKB-KW"/>
</dbReference>
<accession>A0A255XRU5</accession>
<dbReference type="SUPFAM" id="SSF53850">
    <property type="entry name" value="Periplasmic binding protein-like II"/>
    <property type="match status" value="1"/>
</dbReference>
<dbReference type="Proteomes" id="UP000216361">
    <property type="component" value="Unassembled WGS sequence"/>
</dbReference>
<dbReference type="InterPro" id="IPR005119">
    <property type="entry name" value="LysR_subst-bd"/>
</dbReference>
<evidence type="ECO:0000313" key="6">
    <source>
        <dbReference type="EMBL" id="OYQ19709.1"/>
    </source>
</evidence>
<gene>
    <name evidence="6" type="ORF">CHR90_06185</name>
</gene>
<reference evidence="6 7" key="1">
    <citation type="submission" date="2017-07" db="EMBL/GenBank/DDBJ databases">
        <title>Elstera cyanobacteriorum sp. nov., a novel bacterium isolated from cyanobacterial aggregates in a eutrophic lake.</title>
        <authorList>
            <person name="Cai H."/>
        </authorList>
    </citation>
    <scope>NUCLEOTIDE SEQUENCE [LARGE SCALE GENOMIC DNA]</scope>
    <source>
        <strain evidence="6 7">TH019</strain>
    </source>
</reference>
<protein>
    <recommendedName>
        <fullName evidence="5">HTH lysR-type domain-containing protein</fullName>
    </recommendedName>
</protein>
<dbReference type="AlphaFoldDB" id="A0A255XRU5"/>
<evidence type="ECO:0000256" key="1">
    <source>
        <dbReference type="ARBA" id="ARBA00009437"/>
    </source>
</evidence>
<proteinExistence type="inferred from homology"/>
<keyword evidence="2" id="KW-0805">Transcription regulation</keyword>
<dbReference type="Gene3D" id="1.10.10.10">
    <property type="entry name" value="Winged helix-like DNA-binding domain superfamily/Winged helix DNA-binding domain"/>
    <property type="match status" value="1"/>
</dbReference>
<dbReference type="InterPro" id="IPR036390">
    <property type="entry name" value="WH_DNA-bd_sf"/>
</dbReference>
<dbReference type="Gene3D" id="3.40.190.290">
    <property type="match status" value="1"/>
</dbReference>
<keyword evidence="4" id="KW-0804">Transcription</keyword>
<evidence type="ECO:0000256" key="3">
    <source>
        <dbReference type="ARBA" id="ARBA00023125"/>
    </source>
</evidence>
<evidence type="ECO:0000313" key="7">
    <source>
        <dbReference type="Proteomes" id="UP000216361"/>
    </source>
</evidence>